<feature type="signal peptide" evidence="1">
    <location>
        <begin position="1"/>
        <end position="27"/>
    </location>
</feature>
<dbReference type="Proteomes" id="UP000588068">
    <property type="component" value="Unassembled WGS sequence"/>
</dbReference>
<gene>
    <name evidence="2" type="ORF">HNQ60_002846</name>
</gene>
<organism evidence="2 3">
    <name type="scientific">Povalibacter uvarum</name>
    <dbReference type="NCBI Taxonomy" id="732238"/>
    <lineage>
        <taxon>Bacteria</taxon>
        <taxon>Pseudomonadati</taxon>
        <taxon>Pseudomonadota</taxon>
        <taxon>Gammaproteobacteria</taxon>
        <taxon>Steroidobacterales</taxon>
        <taxon>Steroidobacteraceae</taxon>
        <taxon>Povalibacter</taxon>
    </lineage>
</organism>
<dbReference type="RefSeq" id="WP_184332812.1">
    <property type="nucleotide sequence ID" value="NZ_JACHHZ010000003.1"/>
</dbReference>
<proteinExistence type="predicted"/>
<evidence type="ECO:0000313" key="2">
    <source>
        <dbReference type="EMBL" id="MBB6093965.1"/>
    </source>
</evidence>
<keyword evidence="3" id="KW-1185">Reference proteome</keyword>
<evidence type="ECO:0000313" key="3">
    <source>
        <dbReference type="Proteomes" id="UP000588068"/>
    </source>
</evidence>
<comment type="caution">
    <text evidence="2">The sequence shown here is derived from an EMBL/GenBank/DDBJ whole genome shotgun (WGS) entry which is preliminary data.</text>
</comment>
<dbReference type="AlphaFoldDB" id="A0A841HPX3"/>
<evidence type="ECO:0008006" key="4">
    <source>
        <dbReference type="Google" id="ProtNLM"/>
    </source>
</evidence>
<keyword evidence="1" id="KW-0732">Signal</keyword>
<accession>A0A841HPX3</accession>
<sequence length="352" mass="37660">MLRAFPSLIIAAIALPGILLHSALAEAADPLPRHLHETGLFADAGTTIDARNLPFAPQYPLWSDGARKRRWIHLPPGSAIDASRPDAWEFPVGTRLWKEFSLGRPIETRFIERLADGTWRFAAYVWNEAGTEATLAPREGMSLSVPMAPQGRYSIPASDDCRACHEGAAVPVLGFSALQLSSDRDPLAPHTEAHTGISVADFVRRGLIRNAPAALIDDPPRIAATSPVERAALGYLHGNCAHCHNDSGAPAPVDLVLAQSAGDPASTQRVLHSMIGGAVRFRGHGLGNDATLIAVGNPQSSVLIARMRSRNPNTQMPPIGTQAADIEALALIERWIAEKSLSTPSPSQETKP</sequence>
<dbReference type="EMBL" id="JACHHZ010000003">
    <property type="protein sequence ID" value="MBB6093965.1"/>
    <property type="molecule type" value="Genomic_DNA"/>
</dbReference>
<name>A0A841HPX3_9GAMM</name>
<reference evidence="2 3" key="1">
    <citation type="submission" date="2020-08" db="EMBL/GenBank/DDBJ databases">
        <title>Genomic Encyclopedia of Type Strains, Phase IV (KMG-IV): sequencing the most valuable type-strain genomes for metagenomic binning, comparative biology and taxonomic classification.</title>
        <authorList>
            <person name="Goeker M."/>
        </authorList>
    </citation>
    <scope>NUCLEOTIDE SEQUENCE [LARGE SCALE GENOMIC DNA]</scope>
    <source>
        <strain evidence="2 3">DSM 26723</strain>
    </source>
</reference>
<evidence type="ECO:0000256" key="1">
    <source>
        <dbReference type="SAM" id="SignalP"/>
    </source>
</evidence>
<protein>
    <recommendedName>
        <fullName evidence="4">Cytochrome c domain-containing protein</fullName>
    </recommendedName>
</protein>
<feature type="chain" id="PRO_5033029160" description="Cytochrome c domain-containing protein" evidence="1">
    <location>
        <begin position="28"/>
        <end position="352"/>
    </location>
</feature>